<dbReference type="Proteomes" id="UP000019183">
    <property type="component" value="Unassembled WGS sequence"/>
</dbReference>
<dbReference type="EMBL" id="CBWK010000248">
    <property type="protein sequence ID" value="CDL08819.1"/>
    <property type="molecule type" value="Genomic_DNA"/>
</dbReference>
<proteinExistence type="predicted"/>
<dbReference type="Pfam" id="PF11254">
    <property type="entry name" value="DUF3053"/>
    <property type="match status" value="1"/>
</dbReference>
<protein>
    <submittedName>
        <fullName evidence="1">Probable exported protein YPO4070</fullName>
    </submittedName>
</protein>
<name>W1DL43_KLEPN</name>
<evidence type="ECO:0000313" key="2">
    <source>
        <dbReference type="Proteomes" id="UP000019183"/>
    </source>
</evidence>
<dbReference type="InterPro" id="IPR021413">
    <property type="entry name" value="DUF3053"/>
</dbReference>
<comment type="caution">
    <text evidence="1">The sequence shown here is derived from an EMBL/GenBank/DDBJ whole genome shotgun (WGS) entry which is preliminary data.</text>
</comment>
<dbReference type="AlphaFoldDB" id="W1DL43"/>
<accession>W1DL43</accession>
<keyword evidence="2" id="KW-1185">Reference proteome</keyword>
<evidence type="ECO:0000313" key="1">
    <source>
        <dbReference type="EMBL" id="CDL08819.1"/>
    </source>
</evidence>
<sequence length="69" mass="7283">MVTAPADALQPLIPAAQIFTQQLVQVGDFVAQQGTQVSFVANGIQFPTSQQASQYNALIGPLAAQHQAF</sequence>
<organism evidence="1 2">
    <name type="scientific">Klebsiella pneumoniae IS43</name>
    <dbReference type="NCBI Taxonomy" id="1432552"/>
    <lineage>
        <taxon>Bacteria</taxon>
        <taxon>Pseudomonadati</taxon>
        <taxon>Pseudomonadota</taxon>
        <taxon>Gammaproteobacteria</taxon>
        <taxon>Enterobacterales</taxon>
        <taxon>Enterobacteriaceae</taxon>
        <taxon>Klebsiella/Raoultella group</taxon>
        <taxon>Klebsiella</taxon>
        <taxon>Klebsiella pneumoniae complex</taxon>
    </lineage>
</organism>
<reference evidence="1" key="1">
    <citation type="submission" date="2013-10" db="EMBL/GenBank/DDBJ databases">
        <title>Antibiotic resistance diversity of beta-lactamase producers in the General Hospital Vienna.</title>
        <authorList>
            <person name="Barisic I."/>
            <person name="Mitteregger D."/>
            <person name="Hirschl A.M."/>
            <person name="Noehammer C."/>
            <person name="Wiesinger-Mayr H."/>
        </authorList>
    </citation>
    <scope>NUCLEOTIDE SEQUENCE [LARGE SCALE GENOMIC DNA]</scope>
    <source>
        <strain evidence="1">IS43</strain>
    </source>
</reference>